<evidence type="ECO:0000256" key="1">
    <source>
        <dbReference type="ARBA" id="ARBA00022729"/>
    </source>
</evidence>
<dbReference type="Proteomes" id="UP000530060">
    <property type="component" value="Unassembled WGS sequence"/>
</dbReference>
<organism evidence="3 4">
    <name type="scientific">Flavobacterium salmonis</name>
    <dbReference type="NCBI Taxonomy" id="2654844"/>
    <lineage>
        <taxon>Bacteria</taxon>
        <taxon>Pseudomonadati</taxon>
        <taxon>Bacteroidota</taxon>
        <taxon>Flavobacteriia</taxon>
        <taxon>Flavobacteriales</taxon>
        <taxon>Flavobacteriaceae</taxon>
        <taxon>Flavobacterium</taxon>
    </lineage>
</organism>
<dbReference type="InterPro" id="IPR011050">
    <property type="entry name" value="Pectin_lyase_fold/virulence"/>
</dbReference>
<keyword evidence="4" id="KW-1185">Reference proteome</keyword>
<evidence type="ECO:0000259" key="2">
    <source>
        <dbReference type="Pfam" id="PF18962"/>
    </source>
</evidence>
<evidence type="ECO:0000313" key="3">
    <source>
        <dbReference type="EMBL" id="CAD0008861.1"/>
    </source>
</evidence>
<gene>
    <name evidence="3" type="ORF">FLAT13_04599</name>
</gene>
<reference evidence="3 4" key="1">
    <citation type="submission" date="2020-06" db="EMBL/GenBank/DDBJ databases">
        <authorList>
            <person name="Criscuolo A."/>
        </authorList>
    </citation>
    <scope>NUCLEOTIDE SEQUENCE [LARGE SCALE GENOMIC DNA]</scope>
    <source>
        <strain evidence="4">CIP 111411</strain>
    </source>
</reference>
<dbReference type="Pfam" id="PF18962">
    <property type="entry name" value="Por_Secre_tail"/>
    <property type="match status" value="1"/>
</dbReference>
<comment type="caution">
    <text evidence="3">The sequence shown here is derived from an EMBL/GenBank/DDBJ whole genome shotgun (WGS) entry which is preliminary data.</text>
</comment>
<accession>A0A6V6ZAQ0</accession>
<dbReference type="NCBIfam" id="TIGR04183">
    <property type="entry name" value="Por_Secre_tail"/>
    <property type="match status" value="1"/>
</dbReference>
<dbReference type="RefSeq" id="WP_180910627.1">
    <property type="nucleotide sequence ID" value="NZ_CAIJDP010000089.1"/>
</dbReference>
<dbReference type="InterPro" id="IPR026444">
    <property type="entry name" value="Secre_tail"/>
</dbReference>
<feature type="domain" description="Secretion system C-terminal sorting" evidence="2">
    <location>
        <begin position="551"/>
        <end position="624"/>
    </location>
</feature>
<dbReference type="AlphaFoldDB" id="A0A6V6ZAQ0"/>
<name>A0A6V6ZAQ0_9FLAO</name>
<evidence type="ECO:0000313" key="4">
    <source>
        <dbReference type="Proteomes" id="UP000530060"/>
    </source>
</evidence>
<proteinExistence type="predicted"/>
<dbReference type="EMBL" id="CAIJDP010000089">
    <property type="protein sequence ID" value="CAD0008861.1"/>
    <property type="molecule type" value="Genomic_DNA"/>
</dbReference>
<protein>
    <recommendedName>
        <fullName evidence="2">Secretion system C-terminal sorting domain-containing protein</fullName>
    </recommendedName>
</protein>
<sequence>MNYSKPIFFSFLFFFIGISVFSQVTTEGNNDSKTFATANIYSWNIDPDHRTGQKLPMRLIYPRPDAETPVYALHRKASSKWTYKTRICIQGGEAPFKYELISGPASATIVGETDRTQDPVTGLISHKIPTDYATVFWTNPSNAGTFYVKVTDQSGAVTDVKWTVQTDESAFVILDQENGNDANAGTWNSPLASIPEGLWKNSDTDATYANKIAVFKKGTYPVYSTAYNTDCSINAGVKPRSFLAVENGVVFDTNGGHFYVNTGNVAFVGIEFRGSKTNVENNRIIQVSEKDSNYLFWNLKFSNQTDGTVANDNPSCIVFMDDNVYSHNIAVVDCELLPTSAIQLICTFACDGILVENNKVTNVNQSLSNGSTFIHIKDDSKNVTVRFNQLSGKAPSGIIRMSNQQHAGMLAFNQEVCYNFLKSDIIEWEAGLIIWNQNATETNNASNTHCYRNTIVCPNFAVSTRSWNGGDKVKLSGNAYVSANFLFGGVGYEEIAPVNVKLLATDLNSDGTINNSAGKRALYAGKNGFEILSVQDPVLSVATNTLKKFNVYPNPWKDKNLTIEGLDDSSNTIIKVLNLQGQLLYQTQTKSDDFKIDRSILKSSGTYILCVSQNSRTETFKIMVP</sequence>
<dbReference type="SUPFAM" id="SSF51126">
    <property type="entry name" value="Pectin lyase-like"/>
    <property type="match status" value="1"/>
</dbReference>
<keyword evidence="1" id="KW-0732">Signal</keyword>